<dbReference type="InterPro" id="IPR041562">
    <property type="entry name" value="MCM_lid"/>
</dbReference>
<dbReference type="GO" id="GO:0006279">
    <property type="term" value="P:premeiotic DNA replication"/>
    <property type="evidence" value="ECO:0007669"/>
    <property type="project" value="UniProtKB-ARBA"/>
</dbReference>
<dbReference type="Pfam" id="PF26066">
    <property type="entry name" value="MCM9_N"/>
    <property type="match status" value="1"/>
</dbReference>
<dbReference type="PRINTS" id="PR01657">
    <property type="entry name" value="MCMFAMILY"/>
</dbReference>
<dbReference type="GO" id="GO:0000724">
    <property type="term" value="P:double-strand break repair via homologous recombination"/>
    <property type="evidence" value="ECO:0007669"/>
    <property type="project" value="TreeGrafter"/>
</dbReference>
<comment type="similarity">
    <text evidence="2 13">Belongs to the MCM family.</text>
</comment>
<dbReference type="SUPFAM" id="SSF52540">
    <property type="entry name" value="P-loop containing nucleoside triphosphate hydrolases"/>
    <property type="match status" value="1"/>
</dbReference>
<dbReference type="EMBL" id="JANBPT010000078">
    <property type="protein sequence ID" value="KAJ1928318.1"/>
    <property type="molecule type" value="Genomic_DNA"/>
</dbReference>
<dbReference type="GO" id="GO:0031261">
    <property type="term" value="C:DNA replication preinitiation complex"/>
    <property type="evidence" value="ECO:0007669"/>
    <property type="project" value="UniProtKB-ARBA"/>
</dbReference>
<dbReference type="InterPro" id="IPR058768">
    <property type="entry name" value="MCM9_N"/>
</dbReference>
<dbReference type="Proteomes" id="UP001150569">
    <property type="component" value="Unassembled WGS sequence"/>
</dbReference>
<comment type="caution">
    <text evidence="16">The sequence shown here is derived from an EMBL/GenBank/DDBJ whole genome shotgun (WGS) entry which is preliminary data.</text>
</comment>
<evidence type="ECO:0000313" key="16">
    <source>
        <dbReference type="EMBL" id="KAJ1928318.1"/>
    </source>
</evidence>
<dbReference type="Pfam" id="PF17207">
    <property type="entry name" value="MCM_OB"/>
    <property type="match status" value="1"/>
</dbReference>
<keyword evidence="6 16" id="KW-0378">Hydrolase</keyword>
<dbReference type="InterPro" id="IPR033762">
    <property type="entry name" value="MCM_OB"/>
</dbReference>
<keyword evidence="8 13" id="KW-0067">ATP-binding</keyword>
<comment type="catalytic activity">
    <reaction evidence="12">
        <text>ATP + H2O = ADP + phosphate + H(+)</text>
        <dbReference type="Rhea" id="RHEA:13065"/>
        <dbReference type="ChEBI" id="CHEBI:15377"/>
        <dbReference type="ChEBI" id="CHEBI:15378"/>
        <dbReference type="ChEBI" id="CHEBI:30616"/>
        <dbReference type="ChEBI" id="CHEBI:43474"/>
        <dbReference type="ChEBI" id="CHEBI:456216"/>
        <dbReference type="EC" id="3.6.4.12"/>
    </reaction>
</comment>
<keyword evidence="9 13" id="KW-0238">DNA-binding</keyword>
<dbReference type="InterPro" id="IPR001208">
    <property type="entry name" value="MCM_dom"/>
</dbReference>
<dbReference type="PANTHER" id="PTHR11630">
    <property type="entry name" value="DNA REPLICATION LICENSING FACTOR MCM FAMILY MEMBER"/>
    <property type="match status" value="1"/>
</dbReference>
<dbReference type="GO" id="GO:0005656">
    <property type="term" value="C:nuclear pre-replicative complex"/>
    <property type="evidence" value="ECO:0007669"/>
    <property type="project" value="UniProtKB-ARBA"/>
</dbReference>
<dbReference type="SUPFAM" id="SSF50249">
    <property type="entry name" value="Nucleic acid-binding proteins"/>
    <property type="match status" value="1"/>
</dbReference>
<dbReference type="SMART" id="SM00350">
    <property type="entry name" value="MCM"/>
    <property type="match status" value="1"/>
</dbReference>
<dbReference type="GO" id="GO:0017116">
    <property type="term" value="F:single-stranded DNA helicase activity"/>
    <property type="evidence" value="ECO:0007669"/>
    <property type="project" value="TreeGrafter"/>
</dbReference>
<evidence type="ECO:0000256" key="3">
    <source>
        <dbReference type="ARBA" id="ARBA00012551"/>
    </source>
</evidence>
<keyword evidence="17" id="KW-1185">Reference proteome</keyword>
<dbReference type="EC" id="3.6.4.12" evidence="3"/>
<dbReference type="PROSITE" id="PS50051">
    <property type="entry name" value="MCM_2"/>
    <property type="match status" value="1"/>
</dbReference>
<dbReference type="OrthoDB" id="6274823at2759"/>
<dbReference type="GO" id="GO:0016787">
    <property type="term" value="F:hydrolase activity"/>
    <property type="evidence" value="ECO:0007669"/>
    <property type="project" value="UniProtKB-KW"/>
</dbReference>
<evidence type="ECO:0000256" key="7">
    <source>
        <dbReference type="ARBA" id="ARBA00022806"/>
    </source>
</evidence>
<dbReference type="Gene3D" id="2.40.50.140">
    <property type="entry name" value="Nucleic acid-binding proteins"/>
    <property type="match status" value="1"/>
</dbReference>
<evidence type="ECO:0000256" key="1">
    <source>
        <dbReference type="ARBA" id="ARBA00004123"/>
    </source>
</evidence>
<evidence type="ECO:0000256" key="8">
    <source>
        <dbReference type="ARBA" id="ARBA00022840"/>
    </source>
</evidence>
<evidence type="ECO:0000256" key="5">
    <source>
        <dbReference type="ARBA" id="ARBA00022763"/>
    </source>
</evidence>
<evidence type="ECO:0000256" key="9">
    <source>
        <dbReference type="ARBA" id="ARBA00023125"/>
    </source>
</evidence>
<evidence type="ECO:0000256" key="2">
    <source>
        <dbReference type="ARBA" id="ARBA00008010"/>
    </source>
</evidence>
<dbReference type="Pfam" id="PF00493">
    <property type="entry name" value="MCM"/>
    <property type="match status" value="1"/>
</dbReference>
<dbReference type="InterPro" id="IPR027417">
    <property type="entry name" value="P-loop_NTPase"/>
</dbReference>
<evidence type="ECO:0000256" key="14">
    <source>
        <dbReference type="SAM" id="MobiDB-lite"/>
    </source>
</evidence>
<sequence>MRVLTEDDRTTHIATVADHLVAEYDTELQELLFTLDVNQHYAFPYNLLDLIDADAGLGDQTYRNPAEFLPVLDAALRQAQETYRDHHPLGAEMTVKPLAHVRLTGVPLSPGLLRTSIPGCDDMGPLIGLTGTVIRTGMVKVVETQKLYKCTKCKGTFMSHADIEQYYLVPKPVTCLAPNPEPCRGNKFVLADSASLNEVMLSGAGNLQDPGGGASTCTDYQEIKVQEQVNKLAIGSIPKSICVVLENDLVDQAKSGDDVTIVGTLIRRWRGAYEHERCDIELTLMANNVIVHNNQGSGVTVTEEVKQEFATFWERYRLRPFVGRDHILASFCAPVFGLYVVKLAVFLVLIGGVERTDPSGTRVRGETHLLLVGDPGTGKSQFLKYATKVVPRSVLTTGIGSSSAGLTVTAVKDGNEWSLEAGALVLADRGLCCIDEFNSIREQDKTSILEAMEQQSISIAKAGIVCKLNSRCTVLAATNPKGQFDPSQSLSVNLALASPLLSRFDLILILLDTPNDQWDRVVSSFILGSEGPARTTGGQPDPSVAVPAVTGSGAHRPPSHCSPLATKTTTPAIGEPLWGLEKLQAYLQYIKATYQPELTPESRQILATYYQIQRQGDSQNAARTTVRLLESLIRLSQAHARLMARHHVNIQDAVIVILLMETSMQNSSLLEDTTVLHSTFPDDPEAAYLRQESIILNRLGLARLSTDTHMSQAFASAPPTQAYPDMD</sequence>
<dbReference type="Pfam" id="PF17855">
    <property type="entry name" value="MCM_lid"/>
    <property type="match status" value="1"/>
</dbReference>
<reference evidence="16" key="1">
    <citation type="submission" date="2022-07" db="EMBL/GenBank/DDBJ databases">
        <title>Phylogenomic reconstructions and comparative analyses of Kickxellomycotina fungi.</title>
        <authorList>
            <person name="Reynolds N.K."/>
            <person name="Stajich J.E."/>
            <person name="Barry K."/>
            <person name="Grigoriev I.V."/>
            <person name="Crous P."/>
            <person name="Smith M.E."/>
        </authorList>
    </citation>
    <scope>NUCLEOTIDE SEQUENCE</scope>
    <source>
        <strain evidence="16">RSA 861</strain>
    </source>
</reference>
<gene>
    <name evidence="16" type="primary">MCM9_2</name>
    <name evidence="16" type="ORF">IWQ60_002166</name>
</gene>
<evidence type="ECO:0000256" key="13">
    <source>
        <dbReference type="RuleBase" id="RU004070"/>
    </source>
</evidence>
<feature type="domain" description="MCM C-terminal AAA(+) ATPase" evidence="15">
    <location>
        <begin position="323"/>
        <end position="526"/>
    </location>
</feature>
<evidence type="ECO:0000256" key="6">
    <source>
        <dbReference type="ARBA" id="ARBA00022801"/>
    </source>
</evidence>
<dbReference type="GO" id="GO:0003697">
    <property type="term" value="F:single-stranded DNA binding"/>
    <property type="evidence" value="ECO:0007669"/>
    <property type="project" value="TreeGrafter"/>
</dbReference>
<dbReference type="GO" id="GO:0043596">
    <property type="term" value="C:nuclear replication fork"/>
    <property type="evidence" value="ECO:0007669"/>
    <property type="project" value="UniProtKB-ARBA"/>
</dbReference>
<evidence type="ECO:0000256" key="4">
    <source>
        <dbReference type="ARBA" id="ARBA00022741"/>
    </source>
</evidence>
<dbReference type="Gene3D" id="3.40.50.300">
    <property type="entry name" value="P-loop containing nucleotide triphosphate hydrolases"/>
    <property type="match status" value="1"/>
</dbReference>
<organism evidence="16 17">
    <name type="scientific">Tieghemiomyces parasiticus</name>
    <dbReference type="NCBI Taxonomy" id="78921"/>
    <lineage>
        <taxon>Eukaryota</taxon>
        <taxon>Fungi</taxon>
        <taxon>Fungi incertae sedis</taxon>
        <taxon>Zoopagomycota</taxon>
        <taxon>Kickxellomycotina</taxon>
        <taxon>Dimargaritomycetes</taxon>
        <taxon>Dimargaritales</taxon>
        <taxon>Dimargaritaceae</taxon>
        <taxon>Tieghemiomyces</taxon>
    </lineage>
</organism>
<protein>
    <recommendedName>
        <fullName evidence="3">DNA helicase</fullName>
        <ecNumber evidence="3">3.6.4.12</ecNumber>
    </recommendedName>
</protein>
<evidence type="ECO:0000313" key="17">
    <source>
        <dbReference type="Proteomes" id="UP001150569"/>
    </source>
</evidence>
<dbReference type="InterPro" id="IPR031327">
    <property type="entry name" value="MCM"/>
</dbReference>
<dbReference type="InterPro" id="IPR012340">
    <property type="entry name" value="NA-bd_OB-fold"/>
</dbReference>
<dbReference type="PANTHER" id="PTHR11630:SF48">
    <property type="entry name" value="DNA HELICASE MCM9"/>
    <property type="match status" value="1"/>
</dbReference>
<comment type="subcellular location">
    <subcellularLocation>
        <location evidence="1">Nucleus</location>
    </subcellularLocation>
</comment>
<proteinExistence type="inferred from homology"/>
<keyword evidence="11" id="KW-0539">Nucleus</keyword>
<keyword evidence="4 13" id="KW-0547">Nucleotide-binding</keyword>
<evidence type="ECO:0000256" key="11">
    <source>
        <dbReference type="ARBA" id="ARBA00023242"/>
    </source>
</evidence>
<dbReference type="AlphaFoldDB" id="A0A9W8ACT1"/>
<evidence type="ECO:0000256" key="10">
    <source>
        <dbReference type="ARBA" id="ARBA00023204"/>
    </source>
</evidence>
<keyword evidence="10" id="KW-0234">DNA repair</keyword>
<keyword evidence="5" id="KW-0227">DNA damage</keyword>
<accession>A0A9W8ACT1</accession>
<dbReference type="GO" id="GO:0042555">
    <property type="term" value="C:MCM complex"/>
    <property type="evidence" value="ECO:0007669"/>
    <property type="project" value="UniProtKB-ARBA"/>
</dbReference>
<evidence type="ECO:0000259" key="15">
    <source>
        <dbReference type="PROSITE" id="PS50051"/>
    </source>
</evidence>
<feature type="region of interest" description="Disordered" evidence="14">
    <location>
        <begin position="531"/>
        <end position="566"/>
    </location>
</feature>
<keyword evidence="7 16" id="KW-0347">Helicase</keyword>
<name>A0A9W8ACT1_9FUNG</name>
<dbReference type="GO" id="GO:0005524">
    <property type="term" value="F:ATP binding"/>
    <property type="evidence" value="ECO:0007669"/>
    <property type="project" value="UniProtKB-KW"/>
</dbReference>
<evidence type="ECO:0000256" key="12">
    <source>
        <dbReference type="ARBA" id="ARBA00047995"/>
    </source>
</evidence>